<dbReference type="InterPro" id="IPR039672">
    <property type="entry name" value="MFS_2"/>
</dbReference>
<name>A0A4Y9J966_9STRE</name>
<comment type="caution">
    <text evidence="3">The sequence shown here is derived from an EMBL/GenBank/DDBJ whole genome shotgun (WGS) entry which is preliminary data.</text>
</comment>
<dbReference type="RefSeq" id="WP_135182313.1">
    <property type="nucleotide sequence ID" value="NZ_JADGKZ010000011.1"/>
</dbReference>
<evidence type="ECO:0000256" key="1">
    <source>
        <dbReference type="ARBA" id="ARBA00022847"/>
    </source>
</evidence>
<feature type="transmembrane region" description="Helical" evidence="2">
    <location>
        <begin position="100"/>
        <end position="119"/>
    </location>
</feature>
<evidence type="ECO:0000313" key="4">
    <source>
        <dbReference type="Proteomes" id="UP000297253"/>
    </source>
</evidence>
<dbReference type="Gene3D" id="1.20.1250.20">
    <property type="entry name" value="MFS general substrate transporter like domains"/>
    <property type="match status" value="1"/>
</dbReference>
<evidence type="ECO:0000256" key="2">
    <source>
        <dbReference type="SAM" id="Phobius"/>
    </source>
</evidence>
<evidence type="ECO:0008006" key="5">
    <source>
        <dbReference type="Google" id="ProtNLM"/>
    </source>
</evidence>
<organism evidence="3 4">
    <name type="scientific">Streptococcus cuniculi</name>
    <dbReference type="NCBI Taxonomy" id="1432788"/>
    <lineage>
        <taxon>Bacteria</taxon>
        <taxon>Bacillati</taxon>
        <taxon>Bacillota</taxon>
        <taxon>Bacilli</taxon>
        <taxon>Lactobacillales</taxon>
        <taxon>Streptococcaceae</taxon>
        <taxon>Streptococcus</taxon>
    </lineage>
</organism>
<feature type="transmembrane region" description="Helical" evidence="2">
    <location>
        <begin position="140"/>
        <end position="166"/>
    </location>
</feature>
<feature type="transmembrane region" description="Helical" evidence="2">
    <location>
        <begin position="73"/>
        <end position="94"/>
    </location>
</feature>
<dbReference type="Proteomes" id="UP000297253">
    <property type="component" value="Unassembled WGS sequence"/>
</dbReference>
<reference evidence="3 4" key="1">
    <citation type="submission" date="2019-03" db="EMBL/GenBank/DDBJ databases">
        <title>Diversity of the mouse oral microbiome.</title>
        <authorList>
            <person name="Joseph S."/>
            <person name="Aduse-Opoku J."/>
            <person name="Curtis M."/>
            <person name="Wade W."/>
            <person name="Hashim A."/>
        </authorList>
    </citation>
    <scope>NUCLEOTIDE SEQUENCE [LARGE SCALE GENOMIC DNA]</scope>
    <source>
        <strain evidence="3 4">WM131</strain>
    </source>
</reference>
<dbReference type="GO" id="GO:0005886">
    <property type="term" value="C:plasma membrane"/>
    <property type="evidence" value="ECO:0007669"/>
    <property type="project" value="TreeGrafter"/>
</dbReference>
<dbReference type="Pfam" id="PF13347">
    <property type="entry name" value="MFS_2"/>
    <property type="match status" value="1"/>
</dbReference>
<protein>
    <recommendedName>
        <fullName evidence="5">MFS transporter</fullName>
    </recommendedName>
</protein>
<proteinExistence type="predicted"/>
<evidence type="ECO:0000313" key="3">
    <source>
        <dbReference type="EMBL" id="TFU97442.1"/>
    </source>
</evidence>
<gene>
    <name evidence="3" type="ORF">E4T82_07990</name>
</gene>
<dbReference type="PANTHER" id="PTHR11328">
    <property type="entry name" value="MAJOR FACILITATOR SUPERFAMILY DOMAIN-CONTAINING PROTEIN"/>
    <property type="match status" value="1"/>
</dbReference>
<dbReference type="EMBL" id="SPPD01000011">
    <property type="protein sequence ID" value="TFU97442.1"/>
    <property type="molecule type" value="Genomic_DNA"/>
</dbReference>
<keyword evidence="2" id="KW-0812">Transmembrane</keyword>
<dbReference type="SUPFAM" id="SSF103473">
    <property type="entry name" value="MFS general substrate transporter"/>
    <property type="match status" value="1"/>
</dbReference>
<dbReference type="GO" id="GO:0015293">
    <property type="term" value="F:symporter activity"/>
    <property type="evidence" value="ECO:0007669"/>
    <property type="project" value="UniProtKB-KW"/>
</dbReference>
<accession>A0A4Y9J966</accession>
<dbReference type="AlphaFoldDB" id="A0A4Y9J966"/>
<keyword evidence="2" id="KW-0472">Membrane</keyword>
<feature type="transmembrane region" description="Helical" evidence="2">
    <location>
        <begin position="35"/>
        <end position="52"/>
    </location>
</feature>
<dbReference type="OrthoDB" id="9764596at2"/>
<dbReference type="PANTHER" id="PTHR11328:SF36">
    <property type="entry name" value="MELIBIOSE PERMEASE"/>
    <property type="match status" value="1"/>
</dbReference>
<dbReference type="GO" id="GO:0008643">
    <property type="term" value="P:carbohydrate transport"/>
    <property type="evidence" value="ECO:0007669"/>
    <property type="project" value="InterPro"/>
</dbReference>
<dbReference type="InterPro" id="IPR036259">
    <property type="entry name" value="MFS_trans_sf"/>
</dbReference>
<keyword evidence="2" id="KW-1133">Transmembrane helix</keyword>
<keyword evidence="1" id="KW-0769">Symport</keyword>
<keyword evidence="1" id="KW-0813">Transport</keyword>
<sequence length="177" mass="19616">MVRKQLVVYGLLGFSKDLLMSFSGGLLMLYLTDSLTIATTLVGGILFFNRLFDAFNDLLAAYLLDRFSKYLKTWYLIGIITSAIIFIALFSVHAYVPKSVIVVAVCILYVLLDICYTVMDVSYWSLLPRLSTNDDVRAKLSTVATFFSSFAALICFTLALPLLHFFGGGGVKVGFLT</sequence>